<keyword evidence="2" id="KW-0547">Nucleotide-binding</keyword>
<feature type="domain" description="Protein kinase" evidence="6">
    <location>
        <begin position="666"/>
        <end position="930"/>
    </location>
</feature>
<reference evidence="8 9" key="1">
    <citation type="submission" date="2025-04" db="UniProtKB">
        <authorList>
            <consortium name="RefSeq"/>
        </authorList>
    </citation>
    <scope>IDENTIFICATION</scope>
</reference>
<evidence type="ECO:0000313" key="9">
    <source>
        <dbReference type="RefSeq" id="XP_055889693.1"/>
    </source>
</evidence>
<feature type="region of interest" description="Disordered" evidence="5">
    <location>
        <begin position="150"/>
        <end position="192"/>
    </location>
</feature>
<dbReference type="GO" id="GO:0005776">
    <property type="term" value="C:autophagosome"/>
    <property type="evidence" value="ECO:0007669"/>
    <property type="project" value="TreeGrafter"/>
</dbReference>
<evidence type="ECO:0000256" key="2">
    <source>
        <dbReference type="ARBA" id="ARBA00022741"/>
    </source>
</evidence>
<evidence type="ECO:0000256" key="3">
    <source>
        <dbReference type="ARBA" id="ARBA00022777"/>
    </source>
</evidence>
<evidence type="ECO:0000313" key="12">
    <source>
        <dbReference type="RefSeq" id="XP_055889696.1"/>
    </source>
</evidence>
<proteinExistence type="predicted"/>
<organism evidence="7 11">
    <name type="scientific">Biomphalaria glabrata</name>
    <name type="common">Bloodfluke planorb</name>
    <name type="synonym">Freshwater snail</name>
    <dbReference type="NCBI Taxonomy" id="6526"/>
    <lineage>
        <taxon>Eukaryota</taxon>
        <taxon>Metazoa</taxon>
        <taxon>Spiralia</taxon>
        <taxon>Lophotrochozoa</taxon>
        <taxon>Mollusca</taxon>
        <taxon>Gastropoda</taxon>
        <taxon>Heterobranchia</taxon>
        <taxon>Euthyneura</taxon>
        <taxon>Panpulmonata</taxon>
        <taxon>Hygrophila</taxon>
        <taxon>Lymnaeoidea</taxon>
        <taxon>Planorbidae</taxon>
        <taxon>Biomphalaria</taxon>
    </lineage>
</organism>
<dbReference type="RefSeq" id="XP_055889693.1">
    <property type="nucleotide sequence ID" value="XM_056033718.1"/>
</dbReference>
<dbReference type="GO" id="GO:0005524">
    <property type="term" value="F:ATP binding"/>
    <property type="evidence" value="ECO:0007669"/>
    <property type="project" value="UniProtKB-KW"/>
</dbReference>
<dbReference type="Pfam" id="PF00069">
    <property type="entry name" value="Pkinase"/>
    <property type="match status" value="1"/>
</dbReference>
<dbReference type="PROSITE" id="PS50011">
    <property type="entry name" value="PROTEIN_KINASE_DOM"/>
    <property type="match status" value="1"/>
</dbReference>
<dbReference type="GO" id="GO:0004674">
    <property type="term" value="F:protein serine/threonine kinase activity"/>
    <property type="evidence" value="ECO:0007669"/>
    <property type="project" value="InterPro"/>
</dbReference>
<protein>
    <submittedName>
        <fullName evidence="8 9">Uncharacterized protein LOC106072180 isoform X1</fullName>
    </submittedName>
</protein>
<dbReference type="GO" id="GO:0000045">
    <property type="term" value="P:autophagosome assembly"/>
    <property type="evidence" value="ECO:0007669"/>
    <property type="project" value="TreeGrafter"/>
</dbReference>
<dbReference type="GO" id="GO:0016020">
    <property type="term" value="C:membrane"/>
    <property type="evidence" value="ECO:0007669"/>
    <property type="project" value="TreeGrafter"/>
</dbReference>
<evidence type="ECO:0000313" key="7">
    <source>
        <dbReference type="Proteomes" id="UP001165740"/>
    </source>
</evidence>
<feature type="compositionally biased region" description="Polar residues" evidence="5">
    <location>
        <begin position="181"/>
        <end position="192"/>
    </location>
</feature>
<evidence type="ECO:0000256" key="1">
    <source>
        <dbReference type="ARBA" id="ARBA00022679"/>
    </source>
</evidence>
<gene>
    <name evidence="8 9 10 11 12" type="primary">LOC106072180</name>
</gene>
<dbReference type="InterPro" id="IPR045269">
    <property type="entry name" value="Atg1-like"/>
</dbReference>
<dbReference type="SUPFAM" id="SSF56112">
    <property type="entry name" value="Protein kinase-like (PK-like)"/>
    <property type="match status" value="1"/>
</dbReference>
<keyword evidence="1" id="KW-0808">Transferase</keyword>
<evidence type="ECO:0000256" key="5">
    <source>
        <dbReference type="SAM" id="MobiDB-lite"/>
    </source>
</evidence>
<keyword evidence="7" id="KW-1185">Reference proteome</keyword>
<evidence type="ECO:0000313" key="11">
    <source>
        <dbReference type="RefSeq" id="XP_055889695.1"/>
    </source>
</evidence>
<dbReference type="RefSeq" id="XP_055889694.1">
    <property type="nucleotide sequence ID" value="XM_056033719.1"/>
</dbReference>
<dbReference type="Gene3D" id="1.10.510.10">
    <property type="entry name" value="Transferase(Phosphotransferase) domain 1"/>
    <property type="match status" value="1"/>
</dbReference>
<dbReference type="AlphaFoldDB" id="A0A9W3AR06"/>
<dbReference type="RefSeq" id="XP_055889695.1">
    <property type="nucleotide sequence ID" value="XM_056033720.1"/>
</dbReference>
<feature type="compositionally biased region" description="Low complexity" evidence="5">
    <location>
        <begin position="57"/>
        <end position="78"/>
    </location>
</feature>
<dbReference type="PANTHER" id="PTHR24348">
    <property type="entry name" value="SERINE/THREONINE-PROTEIN KINASE UNC-51-RELATED"/>
    <property type="match status" value="1"/>
</dbReference>
<evidence type="ECO:0000256" key="4">
    <source>
        <dbReference type="ARBA" id="ARBA00022840"/>
    </source>
</evidence>
<dbReference type="OrthoDB" id="4062651at2759"/>
<dbReference type="InterPro" id="IPR000719">
    <property type="entry name" value="Prot_kinase_dom"/>
</dbReference>
<evidence type="ECO:0000313" key="8">
    <source>
        <dbReference type="RefSeq" id="XP_055889692.1"/>
    </source>
</evidence>
<dbReference type="RefSeq" id="XP_055889696.1">
    <property type="nucleotide sequence ID" value="XM_056033721.1"/>
</dbReference>
<keyword evidence="3" id="KW-0418">Kinase</keyword>
<dbReference type="Proteomes" id="UP001165740">
    <property type="component" value="Chromosome 6"/>
</dbReference>
<dbReference type="GeneID" id="106072180"/>
<feature type="region of interest" description="Disordered" evidence="5">
    <location>
        <begin position="56"/>
        <end position="78"/>
    </location>
</feature>
<accession>A0A9W3AR06</accession>
<dbReference type="GO" id="GO:0005829">
    <property type="term" value="C:cytosol"/>
    <property type="evidence" value="ECO:0007669"/>
    <property type="project" value="TreeGrafter"/>
</dbReference>
<dbReference type="InterPro" id="IPR011009">
    <property type="entry name" value="Kinase-like_dom_sf"/>
</dbReference>
<evidence type="ECO:0000259" key="6">
    <source>
        <dbReference type="PROSITE" id="PS50011"/>
    </source>
</evidence>
<keyword evidence="4" id="KW-0067">ATP-binding</keyword>
<dbReference type="GO" id="GO:0010506">
    <property type="term" value="P:regulation of autophagy"/>
    <property type="evidence" value="ECO:0007669"/>
    <property type="project" value="InterPro"/>
</dbReference>
<feature type="region of interest" description="Disordered" evidence="5">
    <location>
        <begin position="1"/>
        <end position="41"/>
    </location>
</feature>
<evidence type="ECO:0000313" key="10">
    <source>
        <dbReference type="RefSeq" id="XP_055889694.1"/>
    </source>
</evidence>
<dbReference type="SMART" id="SM00220">
    <property type="entry name" value="S_TKc"/>
    <property type="match status" value="1"/>
</dbReference>
<dbReference type="GO" id="GO:0000407">
    <property type="term" value="C:phagophore assembly site"/>
    <property type="evidence" value="ECO:0007669"/>
    <property type="project" value="TreeGrafter"/>
</dbReference>
<feature type="compositionally biased region" description="Basic residues" evidence="5">
    <location>
        <begin position="1"/>
        <end position="11"/>
    </location>
</feature>
<dbReference type="PANTHER" id="PTHR24348:SF22">
    <property type="entry name" value="NON-SPECIFIC SERINE_THREONINE PROTEIN KINASE"/>
    <property type="match status" value="1"/>
</dbReference>
<sequence length="938" mass="105958">MDKHFPKKRSLEKKLCNGESPESKNNTALLNKPKHRPDVCPDVTHHLLANILEPDVVRSSSSSSGNSSRVSSFTSSSSSERSSLAVKPIFSQNSLDEENSTTIPENAIHDITKFKKKGKKLAIYMTQYSNDDNVFEVGESYDTLPPFLGKKRTISDSSPMSEKGRRTRSEFCSSGYGTGSAGSRESTQGNSLSKLSADLAQEKENETINVAAAAPIAFKPLSLSSIENDFKPKMLNMSSFMKSTTLVDQKDPMVLDQNEPELKLLPILLIQKDPVRIDQKDRDLKLLPKAIDQKDPSPVMIDQKDPDLKLLPKTIDQKDPFTVMLDPNDPDLKVFPKTLEKKDLSPELLDQKDTDLKLLSMIRGQKDSLLSDQKDPKWMLIDKPLDQTEDKKNSVKPSDTILSNFNYQEEMSQVSKDKIHDNSLISLDKFINFNNLRGSVVVNAGSSLLTRNVPLSSSSVSSGSSYYIPSSDESRLHASHMFTESVFKNVFTSLNLQGSSVSSQETRYQLDDLLQSSTRHQAELDSYFHQAVSTSSIDNDLANILEKSARCEEETCDNEQCYLIKYRIKELADGHIQIASLTEDQRSLLYHMYRHVKDCTLPICTFYWCSPSLNIESLSEANSLITMKKKIENFTDDKVLDGIFLDYLKISPHMPYEKMPVEREHWSRLCMLDNSSRAMLVKPNSAECQDYWVIKKNPVDDDYLWQVCTKLCKLKHSSVIQILWAARFDCHVLICSQFEAGYFTLQDSLRACTPSGFDSGITQILMLQLSSAAKHLNNLGILYLNWTSGNILSYQSDQGIVVKLSNFSAAACIDYYDVGFLQLVLPTNILMPELCNDDKVTATSDVWGLGCILYELVTGHPIWHLHRHITSEELKKIMKYKYSTLSTEPEYNLIYLYPKMSPLLSACWQVDPNKRISIIDLQVQLIEVFLSSNPRHPT</sequence>
<dbReference type="RefSeq" id="XP_055889692.1">
    <property type="nucleotide sequence ID" value="XM_056033717.1"/>
</dbReference>
<name>A0A9W3AR06_BIOGL</name>